<evidence type="ECO:0000313" key="10">
    <source>
        <dbReference type="Proteomes" id="UP000824175"/>
    </source>
</evidence>
<dbReference type="SUPFAM" id="SSF53633">
    <property type="entry name" value="Carbamate kinase-like"/>
    <property type="match status" value="1"/>
</dbReference>
<evidence type="ECO:0000256" key="2">
    <source>
        <dbReference type="ARBA" id="ARBA00013059"/>
    </source>
</evidence>
<comment type="catalytic activity">
    <reaction evidence="7">
        <text>L-aspartate + ATP = 4-phospho-L-aspartate + ADP</text>
        <dbReference type="Rhea" id="RHEA:23776"/>
        <dbReference type="ChEBI" id="CHEBI:29991"/>
        <dbReference type="ChEBI" id="CHEBI:30616"/>
        <dbReference type="ChEBI" id="CHEBI:57535"/>
        <dbReference type="ChEBI" id="CHEBI:456216"/>
        <dbReference type="EC" id="2.7.2.4"/>
    </reaction>
</comment>
<evidence type="ECO:0000256" key="3">
    <source>
        <dbReference type="ARBA" id="ARBA00022679"/>
    </source>
</evidence>
<dbReference type="InterPro" id="IPR001048">
    <property type="entry name" value="Asp/Glu/Uridylate_kinase"/>
</dbReference>
<comment type="caution">
    <text evidence="9">The sequence shown here is derived from an EMBL/GenBank/DDBJ whole genome shotgun (WGS) entry which is preliminary data.</text>
</comment>
<dbReference type="PROSITE" id="PS00324">
    <property type="entry name" value="ASPARTOKINASE"/>
    <property type="match status" value="1"/>
</dbReference>
<evidence type="ECO:0000256" key="6">
    <source>
        <dbReference type="ARBA" id="ARBA00022840"/>
    </source>
</evidence>
<name>A0A9D1HS93_9FIRM</name>
<evidence type="ECO:0000313" key="9">
    <source>
        <dbReference type="EMBL" id="HIU14584.1"/>
    </source>
</evidence>
<evidence type="ECO:0000256" key="1">
    <source>
        <dbReference type="ARBA" id="ARBA00010122"/>
    </source>
</evidence>
<evidence type="ECO:0000256" key="4">
    <source>
        <dbReference type="ARBA" id="ARBA00022741"/>
    </source>
</evidence>
<evidence type="ECO:0000256" key="7">
    <source>
        <dbReference type="ARBA" id="ARBA00047872"/>
    </source>
</evidence>
<dbReference type="GO" id="GO:0005829">
    <property type="term" value="C:cytosol"/>
    <property type="evidence" value="ECO:0007669"/>
    <property type="project" value="TreeGrafter"/>
</dbReference>
<reference evidence="9" key="1">
    <citation type="submission" date="2020-10" db="EMBL/GenBank/DDBJ databases">
        <authorList>
            <person name="Gilroy R."/>
        </authorList>
    </citation>
    <scope>NUCLEOTIDE SEQUENCE</scope>
    <source>
        <strain evidence="9">CHK195-11698</strain>
    </source>
</reference>
<evidence type="ECO:0000259" key="8">
    <source>
        <dbReference type="Pfam" id="PF00696"/>
    </source>
</evidence>
<protein>
    <recommendedName>
        <fullName evidence="2">aspartate kinase</fullName>
        <ecNumber evidence="2">2.7.2.4</ecNumber>
    </recommendedName>
</protein>
<dbReference type="EC" id="2.7.2.4" evidence="2"/>
<reference evidence="9" key="2">
    <citation type="journal article" date="2021" name="PeerJ">
        <title>Extensive microbial diversity within the chicken gut microbiome revealed by metagenomics and culture.</title>
        <authorList>
            <person name="Gilroy R."/>
            <person name="Ravi A."/>
            <person name="Getino M."/>
            <person name="Pursley I."/>
            <person name="Horton D.L."/>
            <person name="Alikhan N.F."/>
            <person name="Baker D."/>
            <person name="Gharbi K."/>
            <person name="Hall N."/>
            <person name="Watson M."/>
            <person name="Adriaenssens E.M."/>
            <person name="Foster-Nyarko E."/>
            <person name="Jarju S."/>
            <person name="Secka A."/>
            <person name="Antonio M."/>
            <person name="Oren A."/>
            <person name="Chaudhuri R.R."/>
            <person name="La Ragione R."/>
            <person name="Hildebrand F."/>
            <person name="Pallen M.J."/>
        </authorList>
    </citation>
    <scope>NUCLEOTIDE SEQUENCE</scope>
    <source>
        <strain evidence="9">CHK195-11698</strain>
    </source>
</reference>
<dbReference type="GO" id="GO:0009090">
    <property type="term" value="P:homoserine biosynthetic process"/>
    <property type="evidence" value="ECO:0007669"/>
    <property type="project" value="TreeGrafter"/>
</dbReference>
<dbReference type="GO" id="GO:0004072">
    <property type="term" value="F:aspartate kinase activity"/>
    <property type="evidence" value="ECO:0007669"/>
    <property type="project" value="UniProtKB-EC"/>
</dbReference>
<evidence type="ECO:0000256" key="5">
    <source>
        <dbReference type="ARBA" id="ARBA00022777"/>
    </source>
</evidence>
<organism evidence="9 10">
    <name type="scientific">Candidatus Fimiplasma intestinipullorum</name>
    <dbReference type="NCBI Taxonomy" id="2840825"/>
    <lineage>
        <taxon>Bacteria</taxon>
        <taxon>Bacillati</taxon>
        <taxon>Bacillota</taxon>
        <taxon>Clostridia</taxon>
        <taxon>Eubacteriales</taxon>
        <taxon>Candidatus Fimiplasma</taxon>
    </lineage>
</organism>
<keyword evidence="6" id="KW-0067">ATP-binding</keyword>
<keyword evidence="5 9" id="KW-0418">Kinase</keyword>
<feature type="domain" description="Aspartate/glutamate/uridylate kinase" evidence="8">
    <location>
        <begin position="7"/>
        <end position="228"/>
    </location>
</feature>
<comment type="similarity">
    <text evidence="1">Belongs to the aspartokinase family.</text>
</comment>
<accession>A0A9D1HS93</accession>
<dbReference type="GO" id="GO:0005524">
    <property type="term" value="F:ATP binding"/>
    <property type="evidence" value="ECO:0007669"/>
    <property type="project" value="UniProtKB-KW"/>
</dbReference>
<dbReference type="Proteomes" id="UP000824175">
    <property type="component" value="Unassembled WGS sequence"/>
</dbReference>
<proteinExistence type="inferred from homology"/>
<dbReference type="EMBL" id="DVMJ01000099">
    <property type="protein sequence ID" value="HIU14584.1"/>
    <property type="molecule type" value="Genomic_DNA"/>
</dbReference>
<dbReference type="InterPro" id="IPR018042">
    <property type="entry name" value="Aspartate_kinase_CS"/>
</dbReference>
<dbReference type="GO" id="GO:0009089">
    <property type="term" value="P:lysine biosynthetic process via diaminopimelate"/>
    <property type="evidence" value="ECO:0007669"/>
    <property type="project" value="TreeGrafter"/>
</dbReference>
<dbReference type="Gene3D" id="3.40.1160.10">
    <property type="entry name" value="Acetylglutamate kinase-like"/>
    <property type="match status" value="1"/>
</dbReference>
<keyword evidence="3" id="KW-0808">Transferase</keyword>
<keyword evidence="4" id="KW-0547">Nucleotide-binding</keyword>
<dbReference type="Pfam" id="PF00696">
    <property type="entry name" value="AA_kinase"/>
    <property type="match status" value="1"/>
</dbReference>
<dbReference type="PANTHER" id="PTHR21499:SF3">
    <property type="entry name" value="ASPARTOKINASE"/>
    <property type="match status" value="1"/>
</dbReference>
<dbReference type="AlphaFoldDB" id="A0A9D1HS93"/>
<gene>
    <name evidence="9" type="ORF">IAD15_11050</name>
</gene>
<dbReference type="PANTHER" id="PTHR21499">
    <property type="entry name" value="ASPARTATE KINASE"/>
    <property type="match status" value="1"/>
</dbReference>
<dbReference type="InterPro" id="IPR036393">
    <property type="entry name" value="AceGlu_kinase-like_sf"/>
</dbReference>
<sequence length="365" mass="40443">MKPLELLKFGGTSLASRDARANVVEIIQQVSREAKVVVVVSAMGRYDDAYATDTLASLISDFVSSQEKDRLLSIGEIISSIVLCDELKARGLQATSLSVQKTGILTDDHYGNADVLKVDCTHLREALQQTDIVVVPGFQGMTEEAEVATLGRGGSDYTAVLLGHALGMRKVTIYSDVRGIYTADPKLVTSAQCLNEISYAQAFELARFKAPVLNADAAAYAQKYGLEMELRSTFDVGSGTVVKALAANVQCLSYDAPYLRLCFESEINTRALAEKGYQDEEKKWFFKKTEMKQLAAPYTVLGEYAMLHFVGFASNLTFELRHQPQKEVLTIPSCPNTLFVPLKNSLECLNEWHNQWILHRRKKHA</sequence>